<name>A0A1Y1ZIQ1_9PLEO</name>
<protein>
    <submittedName>
        <fullName evidence="2">Uncharacterized protein</fullName>
    </submittedName>
</protein>
<reference evidence="2 3" key="1">
    <citation type="submission" date="2016-07" db="EMBL/GenBank/DDBJ databases">
        <title>Pervasive Adenine N6-methylation of Active Genes in Fungi.</title>
        <authorList>
            <consortium name="DOE Joint Genome Institute"/>
            <person name="Mondo S.J."/>
            <person name="Dannebaum R.O."/>
            <person name="Kuo R.C."/>
            <person name="Labutti K."/>
            <person name="Haridas S."/>
            <person name="Kuo A."/>
            <person name="Salamov A."/>
            <person name="Ahrendt S.R."/>
            <person name="Lipzen A."/>
            <person name="Sullivan W."/>
            <person name="Andreopoulos W.B."/>
            <person name="Clum A."/>
            <person name="Lindquist E."/>
            <person name="Daum C."/>
            <person name="Ramamoorthy G.K."/>
            <person name="Gryganskyi A."/>
            <person name="Culley D."/>
            <person name="Magnuson J.K."/>
            <person name="James T.Y."/>
            <person name="O'Malley M.A."/>
            <person name="Stajich J.E."/>
            <person name="Spatafora J.W."/>
            <person name="Visel A."/>
            <person name="Grigoriev I.V."/>
        </authorList>
    </citation>
    <scope>NUCLEOTIDE SEQUENCE [LARGE SCALE GENOMIC DNA]</scope>
    <source>
        <strain evidence="2 3">CBS 115471</strain>
    </source>
</reference>
<evidence type="ECO:0000256" key="1">
    <source>
        <dbReference type="SAM" id="MobiDB-lite"/>
    </source>
</evidence>
<dbReference type="EMBL" id="MCFA01000077">
    <property type="protein sequence ID" value="ORY10138.1"/>
    <property type="molecule type" value="Genomic_DNA"/>
</dbReference>
<comment type="caution">
    <text evidence="2">The sequence shown here is derived from an EMBL/GenBank/DDBJ whole genome shotgun (WGS) entry which is preliminary data.</text>
</comment>
<evidence type="ECO:0000313" key="3">
    <source>
        <dbReference type="Proteomes" id="UP000193144"/>
    </source>
</evidence>
<evidence type="ECO:0000313" key="2">
    <source>
        <dbReference type="EMBL" id="ORY10138.1"/>
    </source>
</evidence>
<keyword evidence="3" id="KW-1185">Reference proteome</keyword>
<dbReference type="Proteomes" id="UP000193144">
    <property type="component" value="Unassembled WGS sequence"/>
</dbReference>
<feature type="region of interest" description="Disordered" evidence="1">
    <location>
        <begin position="69"/>
        <end position="176"/>
    </location>
</feature>
<feature type="compositionally biased region" description="Basic and acidic residues" evidence="1">
    <location>
        <begin position="80"/>
        <end position="90"/>
    </location>
</feature>
<organism evidence="2 3">
    <name type="scientific">Clohesyomyces aquaticus</name>
    <dbReference type="NCBI Taxonomy" id="1231657"/>
    <lineage>
        <taxon>Eukaryota</taxon>
        <taxon>Fungi</taxon>
        <taxon>Dikarya</taxon>
        <taxon>Ascomycota</taxon>
        <taxon>Pezizomycotina</taxon>
        <taxon>Dothideomycetes</taxon>
        <taxon>Pleosporomycetidae</taxon>
        <taxon>Pleosporales</taxon>
        <taxon>Lindgomycetaceae</taxon>
        <taxon>Clohesyomyces</taxon>
    </lineage>
</organism>
<feature type="compositionally biased region" description="Low complexity" evidence="1">
    <location>
        <begin position="93"/>
        <end position="107"/>
    </location>
</feature>
<dbReference type="AlphaFoldDB" id="A0A1Y1ZIQ1"/>
<sequence length="176" mass="19825">MRIMSDLPEQNNVTDNLIGSATIVRDFAMSLQERTEDGLAEALVPKPGTERSRKNLKYTEFYDPKWTIQQEESAHYSTPPEDHRGNRHDSQNSSTSATSAYSHYSTTPTVRKVRESHSLINSDVSNSSRYSTTGDTASYLYQYPGKSTLGHRRSSSPRPSMEGHSNLQEVLEEAHE</sequence>
<gene>
    <name evidence="2" type="ORF">BCR34DRAFT_356200</name>
</gene>
<proteinExistence type="predicted"/>
<accession>A0A1Y1ZIQ1</accession>
<feature type="compositionally biased region" description="Polar residues" evidence="1">
    <location>
        <begin position="118"/>
        <end position="136"/>
    </location>
</feature>